<feature type="region of interest" description="Disordered" evidence="4">
    <location>
        <begin position="209"/>
        <end position="250"/>
    </location>
</feature>
<reference evidence="6 7" key="1">
    <citation type="submission" date="2018-03" db="EMBL/GenBank/DDBJ databases">
        <title>Genomic Encyclopedia of Archaeal and Bacterial Type Strains, Phase II (KMG-II): from individual species to whole genera.</title>
        <authorList>
            <person name="Goeker M."/>
        </authorList>
    </citation>
    <scope>NUCLEOTIDE SEQUENCE [LARGE SCALE GENOMIC DNA]</scope>
    <source>
        <strain evidence="6 7">DSM 44889</strain>
    </source>
</reference>
<dbReference type="InterPro" id="IPR036397">
    <property type="entry name" value="RNaseH_sf"/>
</dbReference>
<name>A0A315ZTG1_9ACTN</name>
<dbReference type="InterPro" id="IPR036420">
    <property type="entry name" value="BRCT_dom_sf"/>
</dbReference>
<sequence length="357" mass="37361">MHFPGTAGFAVLDLETTGLSPRTERIVEVAVVHVSPEGVAGTEWSTLVYPGRPTVGATHVHGIRPADVRNAPRFAQIASALVDVLAGRVLVAHNANFDVPFLRAEFERAGVTMPDVPRLCTLTESRRHLPQLLRRKLADCCAAAGVRLTGAHSALGDARATAGLLACYLHAAGPGAHAELLDRATTTATAWPVIAASAHAPVLRRRAATASASPVPLSGSSLPGGAAWRARAAQPARSARPAAPVRPTAELPRLRPGDAVVFTGGDPDVRALLEARCRERGVRVTSAVSGRTRLLVTDDVHSGTRKATRALELGTPVADTATARLLIDGLIETSELPVIDLRDDVPLTLTPSVIASL</sequence>
<protein>
    <submittedName>
        <fullName evidence="6">DNA polymerase III epsilon subunit family exonuclease</fullName>
    </submittedName>
</protein>
<evidence type="ECO:0000259" key="5">
    <source>
        <dbReference type="SMART" id="SM00479"/>
    </source>
</evidence>
<keyword evidence="1" id="KW-0540">Nuclease</keyword>
<evidence type="ECO:0000256" key="3">
    <source>
        <dbReference type="ARBA" id="ARBA00022839"/>
    </source>
</evidence>
<dbReference type="RefSeq" id="WP_109776044.1">
    <property type="nucleotide sequence ID" value="NZ_QGDQ01000030.1"/>
</dbReference>
<dbReference type="Gene3D" id="3.30.420.10">
    <property type="entry name" value="Ribonuclease H-like superfamily/Ribonuclease H"/>
    <property type="match status" value="1"/>
</dbReference>
<dbReference type="GO" id="GO:0003887">
    <property type="term" value="F:DNA-directed DNA polymerase activity"/>
    <property type="evidence" value="ECO:0007669"/>
    <property type="project" value="InterPro"/>
</dbReference>
<feature type="compositionally biased region" description="Low complexity" evidence="4">
    <location>
        <begin position="210"/>
        <end position="249"/>
    </location>
</feature>
<organism evidence="6 7">
    <name type="scientific">Quadrisphaera granulorum</name>
    <dbReference type="NCBI Taxonomy" id="317664"/>
    <lineage>
        <taxon>Bacteria</taxon>
        <taxon>Bacillati</taxon>
        <taxon>Actinomycetota</taxon>
        <taxon>Actinomycetes</taxon>
        <taxon>Kineosporiales</taxon>
        <taxon>Kineosporiaceae</taxon>
        <taxon>Quadrisphaera</taxon>
    </lineage>
</organism>
<dbReference type="Pfam" id="PF00929">
    <property type="entry name" value="RNase_T"/>
    <property type="match status" value="1"/>
</dbReference>
<keyword evidence="7" id="KW-1185">Reference proteome</keyword>
<gene>
    <name evidence="6" type="ORF">BXY45_13017</name>
</gene>
<dbReference type="InterPro" id="IPR006054">
    <property type="entry name" value="DnaQ"/>
</dbReference>
<comment type="caution">
    <text evidence="6">The sequence shown here is derived from an EMBL/GenBank/DDBJ whole genome shotgun (WGS) entry which is preliminary data.</text>
</comment>
<dbReference type="Gene3D" id="3.40.50.10190">
    <property type="entry name" value="BRCT domain"/>
    <property type="match status" value="1"/>
</dbReference>
<dbReference type="EMBL" id="QGDQ01000030">
    <property type="protein sequence ID" value="PWJ48453.1"/>
    <property type="molecule type" value="Genomic_DNA"/>
</dbReference>
<dbReference type="InterPro" id="IPR013520">
    <property type="entry name" value="Ribonucl_H"/>
</dbReference>
<keyword evidence="3 6" id="KW-0269">Exonuclease</keyword>
<dbReference type="SMART" id="SM00479">
    <property type="entry name" value="EXOIII"/>
    <property type="match status" value="1"/>
</dbReference>
<accession>A0A315ZTG1</accession>
<evidence type="ECO:0000313" key="6">
    <source>
        <dbReference type="EMBL" id="PWJ48453.1"/>
    </source>
</evidence>
<dbReference type="CDD" id="cd06127">
    <property type="entry name" value="DEDDh"/>
    <property type="match status" value="1"/>
</dbReference>
<dbReference type="InterPro" id="IPR012337">
    <property type="entry name" value="RNaseH-like_sf"/>
</dbReference>
<dbReference type="PANTHER" id="PTHR30231">
    <property type="entry name" value="DNA POLYMERASE III SUBUNIT EPSILON"/>
    <property type="match status" value="1"/>
</dbReference>
<dbReference type="NCBIfam" id="TIGR00573">
    <property type="entry name" value="dnaq"/>
    <property type="match status" value="1"/>
</dbReference>
<evidence type="ECO:0000313" key="7">
    <source>
        <dbReference type="Proteomes" id="UP000245469"/>
    </source>
</evidence>
<dbReference type="PANTHER" id="PTHR30231:SF4">
    <property type="entry name" value="PROTEIN NEN2"/>
    <property type="match status" value="1"/>
</dbReference>
<dbReference type="Proteomes" id="UP000245469">
    <property type="component" value="Unassembled WGS sequence"/>
</dbReference>
<keyword evidence="2" id="KW-0378">Hydrolase</keyword>
<evidence type="ECO:0000256" key="4">
    <source>
        <dbReference type="SAM" id="MobiDB-lite"/>
    </source>
</evidence>
<feature type="domain" description="Exonuclease" evidence="5">
    <location>
        <begin position="8"/>
        <end position="174"/>
    </location>
</feature>
<dbReference type="GO" id="GO:0006260">
    <property type="term" value="P:DNA replication"/>
    <property type="evidence" value="ECO:0007669"/>
    <property type="project" value="InterPro"/>
</dbReference>
<dbReference type="AlphaFoldDB" id="A0A315ZTG1"/>
<evidence type="ECO:0000256" key="2">
    <source>
        <dbReference type="ARBA" id="ARBA00022801"/>
    </source>
</evidence>
<dbReference type="GO" id="GO:0008408">
    <property type="term" value="F:3'-5' exonuclease activity"/>
    <property type="evidence" value="ECO:0007669"/>
    <property type="project" value="TreeGrafter"/>
</dbReference>
<dbReference type="GO" id="GO:0005829">
    <property type="term" value="C:cytosol"/>
    <property type="evidence" value="ECO:0007669"/>
    <property type="project" value="TreeGrafter"/>
</dbReference>
<evidence type="ECO:0000256" key="1">
    <source>
        <dbReference type="ARBA" id="ARBA00022722"/>
    </source>
</evidence>
<proteinExistence type="predicted"/>
<dbReference type="FunFam" id="3.30.420.10:FF:000045">
    <property type="entry name" value="3'-5' exonuclease DinG"/>
    <property type="match status" value="1"/>
</dbReference>
<dbReference type="SUPFAM" id="SSF53098">
    <property type="entry name" value="Ribonuclease H-like"/>
    <property type="match status" value="1"/>
</dbReference>
<dbReference type="GO" id="GO:0003677">
    <property type="term" value="F:DNA binding"/>
    <property type="evidence" value="ECO:0007669"/>
    <property type="project" value="InterPro"/>
</dbReference>
<dbReference type="OrthoDB" id="190275at2"/>